<protein>
    <submittedName>
        <fullName evidence="1">1878_t:CDS:1</fullName>
    </submittedName>
</protein>
<feature type="non-terminal residue" evidence="1">
    <location>
        <position position="1"/>
    </location>
</feature>
<dbReference type="EMBL" id="CAJVPY010069685">
    <property type="protein sequence ID" value="CAG8827449.1"/>
    <property type="molecule type" value="Genomic_DNA"/>
</dbReference>
<proteinExistence type="predicted"/>
<sequence length="175" mass="20300">QYFRKELVNQYNGAQRHLQQHQNSSKSIIREEYCCACYPLPLVIPESFKQFWNWYSSYHTSSYSGKTIQYLVELIDTLNNNSDTTTVEILIQRIIFSTVFERVPADYNQLRDSIIKHLTPKRKPKKTDNMAMSDVQLKELLKGITAGFKEAAKEMSNEANLIPIETFAGKINEDP</sequence>
<evidence type="ECO:0000313" key="1">
    <source>
        <dbReference type="EMBL" id="CAG8827449.1"/>
    </source>
</evidence>
<dbReference type="Proteomes" id="UP000789405">
    <property type="component" value="Unassembled WGS sequence"/>
</dbReference>
<dbReference type="AlphaFoldDB" id="A0A9N9KHR0"/>
<reference evidence="1" key="1">
    <citation type="submission" date="2021-06" db="EMBL/GenBank/DDBJ databases">
        <authorList>
            <person name="Kallberg Y."/>
            <person name="Tangrot J."/>
            <person name="Rosling A."/>
        </authorList>
    </citation>
    <scope>NUCLEOTIDE SEQUENCE</scope>
    <source>
        <strain evidence="1">MA453B</strain>
    </source>
</reference>
<comment type="caution">
    <text evidence="1">The sequence shown here is derived from an EMBL/GenBank/DDBJ whole genome shotgun (WGS) entry which is preliminary data.</text>
</comment>
<feature type="non-terminal residue" evidence="1">
    <location>
        <position position="175"/>
    </location>
</feature>
<gene>
    <name evidence="1" type="ORF">DERYTH_LOCUS28297</name>
</gene>
<dbReference type="OrthoDB" id="10295704at2759"/>
<keyword evidence="2" id="KW-1185">Reference proteome</keyword>
<evidence type="ECO:0000313" key="2">
    <source>
        <dbReference type="Proteomes" id="UP000789405"/>
    </source>
</evidence>
<name>A0A9N9KHR0_9GLOM</name>
<organism evidence="1 2">
    <name type="scientific">Dentiscutata erythropus</name>
    <dbReference type="NCBI Taxonomy" id="1348616"/>
    <lineage>
        <taxon>Eukaryota</taxon>
        <taxon>Fungi</taxon>
        <taxon>Fungi incertae sedis</taxon>
        <taxon>Mucoromycota</taxon>
        <taxon>Glomeromycotina</taxon>
        <taxon>Glomeromycetes</taxon>
        <taxon>Diversisporales</taxon>
        <taxon>Gigasporaceae</taxon>
        <taxon>Dentiscutata</taxon>
    </lineage>
</organism>
<accession>A0A9N9KHR0</accession>